<evidence type="ECO:0000256" key="1">
    <source>
        <dbReference type="SAM" id="MobiDB-lite"/>
    </source>
</evidence>
<proteinExistence type="predicted"/>
<accession>K0RGJ5</accession>
<sequence>MAGNTDLLKGMLGIGQQARARRDPSEAKDGNKGRDDAPDSRDPAEAQPSASSSRRSSSEAGEGPPGGTAGRPRAEEEEPRQGGTQGLQAGGTARPRPRKIRSKGRPRGRPVPTAKGRRF</sequence>
<dbReference type="Proteomes" id="UP000266841">
    <property type="component" value="Unassembled WGS sequence"/>
</dbReference>
<feature type="non-terminal residue" evidence="2">
    <location>
        <position position="119"/>
    </location>
</feature>
<feature type="compositionally biased region" description="Basic and acidic residues" evidence="1">
    <location>
        <begin position="20"/>
        <end position="44"/>
    </location>
</feature>
<feature type="region of interest" description="Disordered" evidence="1">
    <location>
        <begin position="1"/>
        <end position="119"/>
    </location>
</feature>
<gene>
    <name evidence="2" type="ORF">THAOC_27840</name>
</gene>
<feature type="compositionally biased region" description="Low complexity" evidence="1">
    <location>
        <begin position="49"/>
        <end position="62"/>
    </location>
</feature>
<dbReference type="AlphaFoldDB" id="K0RGJ5"/>
<evidence type="ECO:0000313" key="2">
    <source>
        <dbReference type="EMBL" id="EJK52848.1"/>
    </source>
</evidence>
<dbReference type="EMBL" id="AGNL01039153">
    <property type="protein sequence ID" value="EJK52848.1"/>
    <property type="molecule type" value="Genomic_DNA"/>
</dbReference>
<organism evidence="2 3">
    <name type="scientific">Thalassiosira oceanica</name>
    <name type="common">Marine diatom</name>
    <dbReference type="NCBI Taxonomy" id="159749"/>
    <lineage>
        <taxon>Eukaryota</taxon>
        <taxon>Sar</taxon>
        <taxon>Stramenopiles</taxon>
        <taxon>Ochrophyta</taxon>
        <taxon>Bacillariophyta</taxon>
        <taxon>Coscinodiscophyceae</taxon>
        <taxon>Thalassiosirophycidae</taxon>
        <taxon>Thalassiosirales</taxon>
        <taxon>Thalassiosiraceae</taxon>
        <taxon>Thalassiosira</taxon>
    </lineage>
</organism>
<name>K0RGJ5_THAOC</name>
<feature type="compositionally biased region" description="Basic residues" evidence="1">
    <location>
        <begin position="95"/>
        <end position="108"/>
    </location>
</feature>
<reference evidence="2 3" key="1">
    <citation type="journal article" date="2012" name="Genome Biol.">
        <title>Genome and low-iron response of an oceanic diatom adapted to chronic iron limitation.</title>
        <authorList>
            <person name="Lommer M."/>
            <person name="Specht M."/>
            <person name="Roy A.S."/>
            <person name="Kraemer L."/>
            <person name="Andreson R."/>
            <person name="Gutowska M.A."/>
            <person name="Wolf J."/>
            <person name="Bergner S.V."/>
            <person name="Schilhabel M.B."/>
            <person name="Klostermeier U.C."/>
            <person name="Beiko R.G."/>
            <person name="Rosenstiel P."/>
            <person name="Hippler M."/>
            <person name="Laroche J."/>
        </authorList>
    </citation>
    <scope>NUCLEOTIDE SEQUENCE [LARGE SCALE GENOMIC DNA]</scope>
    <source>
        <strain evidence="2 3">CCMP1005</strain>
    </source>
</reference>
<protein>
    <submittedName>
        <fullName evidence="2">Uncharacterized protein</fullName>
    </submittedName>
</protein>
<evidence type="ECO:0000313" key="3">
    <source>
        <dbReference type="Proteomes" id="UP000266841"/>
    </source>
</evidence>
<comment type="caution">
    <text evidence="2">The sequence shown here is derived from an EMBL/GenBank/DDBJ whole genome shotgun (WGS) entry which is preliminary data.</text>
</comment>
<keyword evidence="3" id="KW-1185">Reference proteome</keyword>